<feature type="domain" description="Cupin type-1" evidence="1">
    <location>
        <begin position="15"/>
        <end position="121"/>
    </location>
</feature>
<evidence type="ECO:0000313" key="2">
    <source>
        <dbReference type="EMBL" id="SCL25150.1"/>
    </source>
</evidence>
<evidence type="ECO:0000313" key="3">
    <source>
        <dbReference type="Proteomes" id="UP000198906"/>
    </source>
</evidence>
<dbReference type="InterPro" id="IPR011051">
    <property type="entry name" value="RmlC_Cupin_sf"/>
</dbReference>
<dbReference type="Proteomes" id="UP000198906">
    <property type="component" value="Unassembled WGS sequence"/>
</dbReference>
<dbReference type="Gene3D" id="2.60.120.10">
    <property type="entry name" value="Jelly Rolls"/>
    <property type="match status" value="1"/>
</dbReference>
<dbReference type="AlphaFoldDB" id="A0A1C6S6Z4"/>
<accession>A0A1C6S6Z4</accession>
<dbReference type="SUPFAM" id="SSF51182">
    <property type="entry name" value="RmlC-like cupins"/>
    <property type="match status" value="1"/>
</dbReference>
<protein>
    <submittedName>
        <fullName evidence="2">Uncharacterized protein, RmlC-like cupin domain</fullName>
    </submittedName>
</protein>
<gene>
    <name evidence="2" type="ORF">GA0074694_4141</name>
</gene>
<sequence>MAVRSARDGDGLASPQGQALIPTVSQQLCGTSGISACAVVMQPGKVARLHLHARTEIVVVCVEGWAATLIGPDFEPVLHGPGEFMYVPEGVLHSAVNLSFEHRVVAYEFRTDPKLNEDVVLVPEQEEAMLEAATELQRRFAEGSLKVPSHWGLTRTSRPDGQ</sequence>
<name>A0A1C6S6Z4_9ACTN</name>
<dbReference type="EMBL" id="FMHU01000002">
    <property type="protein sequence ID" value="SCL25150.1"/>
    <property type="molecule type" value="Genomic_DNA"/>
</dbReference>
<reference evidence="3" key="1">
    <citation type="submission" date="2016-06" db="EMBL/GenBank/DDBJ databases">
        <authorList>
            <person name="Varghese N."/>
        </authorList>
    </citation>
    <scope>NUCLEOTIDE SEQUENCE [LARGE SCALE GENOMIC DNA]</scope>
    <source>
        <strain evidence="3">DSM 46123</strain>
    </source>
</reference>
<keyword evidence="3" id="KW-1185">Reference proteome</keyword>
<dbReference type="InterPro" id="IPR006045">
    <property type="entry name" value="Cupin_1"/>
</dbReference>
<dbReference type="Pfam" id="PF00190">
    <property type="entry name" value="Cupin_1"/>
    <property type="match status" value="1"/>
</dbReference>
<evidence type="ECO:0000259" key="1">
    <source>
        <dbReference type="Pfam" id="PF00190"/>
    </source>
</evidence>
<proteinExistence type="predicted"/>
<organism evidence="2 3">
    <name type="scientific">Micromonospora inyonensis</name>
    <dbReference type="NCBI Taxonomy" id="47866"/>
    <lineage>
        <taxon>Bacteria</taxon>
        <taxon>Bacillati</taxon>
        <taxon>Actinomycetota</taxon>
        <taxon>Actinomycetes</taxon>
        <taxon>Micromonosporales</taxon>
        <taxon>Micromonosporaceae</taxon>
        <taxon>Micromonospora</taxon>
    </lineage>
</organism>
<dbReference type="STRING" id="47866.GA0074694_4141"/>
<dbReference type="InterPro" id="IPR014710">
    <property type="entry name" value="RmlC-like_jellyroll"/>
</dbReference>